<organism evidence="1 2">
    <name type="scientific">Cannabis sativa</name>
    <name type="common">Hemp</name>
    <name type="synonym">Marijuana</name>
    <dbReference type="NCBI Taxonomy" id="3483"/>
    <lineage>
        <taxon>Eukaryota</taxon>
        <taxon>Viridiplantae</taxon>
        <taxon>Streptophyta</taxon>
        <taxon>Embryophyta</taxon>
        <taxon>Tracheophyta</taxon>
        <taxon>Spermatophyta</taxon>
        <taxon>Magnoliopsida</taxon>
        <taxon>eudicotyledons</taxon>
        <taxon>Gunneridae</taxon>
        <taxon>Pentapetalae</taxon>
        <taxon>rosids</taxon>
        <taxon>fabids</taxon>
        <taxon>Rosales</taxon>
        <taxon>Cannabaceae</taxon>
        <taxon>Cannabis</taxon>
    </lineage>
</organism>
<evidence type="ECO:0000313" key="2">
    <source>
        <dbReference type="Proteomes" id="UP000596661"/>
    </source>
</evidence>
<dbReference type="Gramene" id="evm.model.05.1318">
    <property type="protein sequence ID" value="cds.evm.model.05.1318"/>
    <property type="gene ID" value="evm.TU.05.1318"/>
</dbReference>
<reference evidence="1" key="1">
    <citation type="submission" date="2018-11" db="EMBL/GenBank/DDBJ databases">
        <authorList>
            <person name="Grassa J C."/>
        </authorList>
    </citation>
    <scope>NUCLEOTIDE SEQUENCE [LARGE SCALE GENOMIC DNA]</scope>
</reference>
<proteinExistence type="predicted"/>
<dbReference type="EMBL" id="UZAU01000525">
    <property type="status" value="NOT_ANNOTATED_CDS"/>
    <property type="molecule type" value="Genomic_DNA"/>
</dbReference>
<dbReference type="AlphaFoldDB" id="A0A803PKV0"/>
<dbReference type="EnsemblPlants" id="evm.model.05.1318">
    <property type="protein sequence ID" value="cds.evm.model.05.1318"/>
    <property type="gene ID" value="evm.TU.05.1318"/>
</dbReference>
<sequence length="249" mass="27270">MVLPAHFWVKVMIMPTSYRDFINGVKRWMDCDPISFPTKALHKRVLIDISKPIRRGITVDFKSISVRNGSISTVSQFLTTKDTDAGHSVTPILIASDAGEFIPNTVNTMQGTNSVRYETSKLNMSNSLREDVTLSLMEVGYGFSSNLSVNAVSSLPLVLSLDVVDSSQAMNMFVPHARVQSTTFSLNAKGKAILGEKRFAFSSHSMLVGDFVRKMLKRACANSVAVVSSSDVTTSSEQAGVVEQPRLKK</sequence>
<dbReference type="Proteomes" id="UP000596661">
    <property type="component" value="Chromosome 5"/>
</dbReference>
<evidence type="ECO:0000313" key="1">
    <source>
        <dbReference type="EnsemblPlants" id="cds.evm.model.05.1318"/>
    </source>
</evidence>
<keyword evidence="2" id="KW-1185">Reference proteome</keyword>
<name>A0A803PKV0_CANSA</name>
<reference evidence="1" key="2">
    <citation type="submission" date="2021-03" db="UniProtKB">
        <authorList>
            <consortium name="EnsemblPlants"/>
        </authorList>
    </citation>
    <scope>IDENTIFICATION</scope>
</reference>
<protein>
    <submittedName>
        <fullName evidence="1">Uncharacterized protein</fullName>
    </submittedName>
</protein>
<accession>A0A803PKV0</accession>